<sequence length="437" mass="49974">MSSSSLLRFPEQLVKRGADLRDCELDALNTVNQENVHENGQERAKSSIEPFIQAAIQACLTPKADEELVYGSRQIMVGPWSMLFGRCRAEARRRTTTTLGMAIHIRALPNWSAHRAVSEKRREEERGRNVVAECLCREHLIECHQQRGKSAKRFHQVVVAKPSKRHVCVKTELALRTHALPDITVCGGAIPLIRSSEQKIFIRLCLYANKRPLSAGLLMGLKDRVEDVGGQQFFVVSKHHHAEFHYKMEEGDLARTANQLVPKLDRTKRQVNIQNNRNEEIQSTVVLQLLDVDKAARVQFCEWFLYSIAPENMRHWSDDNPHVLTEPPLHPQKLGAWCAVSSRRIIPVFFHETVNSARYIEHIFNVFAEQLTEDERKQSLLSAERSYGTYCTCNDHANIITAIDAIPQHVLARAFHNFWCRLHTCLEVNGGHLQHLL</sequence>
<evidence type="ECO:0008006" key="3">
    <source>
        <dbReference type="Google" id="ProtNLM"/>
    </source>
</evidence>
<keyword evidence="2" id="KW-1185">Reference proteome</keyword>
<dbReference type="Gene3D" id="3.30.420.10">
    <property type="entry name" value="Ribonuclease H-like superfamily/Ribonuclease H"/>
    <property type="match status" value="1"/>
</dbReference>
<dbReference type="PANTHER" id="PTHR47326">
    <property type="entry name" value="TRANSPOSABLE ELEMENT TC3 TRANSPOSASE-LIKE PROTEIN"/>
    <property type="match status" value="1"/>
</dbReference>
<protein>
    <recommendedName>
        <fullName evidence="3">MULE transposase domain-containing protein</fullName>
    </recommendedName>
</protein>
<dbReference type="PANTHER" id="PTHR47326:SF1">
    <property type="entry name" value="HTH PSQ-TYPE DOMAIN-CONTAINING PROTEIN"/>
    <property type="match status" value="1"/>
</dbReference>
<comment type="caution">
    <text evidence="1">The sequence shown here is derived from an EMBL/GenBank/DDBJ whole genome shotgun (WGS) entry which is preliminary data.</text>
</comment>
<evidence type="ECO:0000313" key="2">
    <source>
        <dbReference type="Proteomes" id="UP001159363"/>
    </source>
</evidence>
<name>A0ABQ9H606_9NEOP</name>
<gene>
    <name evidence="1" type="ORF">PR048_020201</name>
</gene>
<dbReference type="Proteomes" id="UP001159363">
    <property type="component" value="Chromosome 6"/>
</dbReference>
<accession>A0ABQ9H606</accession>
<dbReference type="EMBL" id="JARBHB010000007">
    <property type="protein sequence ID" value="KAJ8879593.1"/>
    <property type="molecule type" value="Genomic_DNA"/>
</dbReference>
<dbReference type="InterPro" id="IPR036397">
    <property type="entry name" value="RNaseH_sf"/>
</dbReference>
<organism evidence="1 2">
    <name type="scientific">Dryococelus australis</name>
    <dbReference type="NCBI Taxonomy" id="614101"/>
    <lineage>
        <taxon>Eukaryota</taxon>
        <taxon>Metazoa</taxon>
        <taxon>Ecdysozoa</taxon>
        <taxon>Arthropoda</taxon>
        <taxon>Hexapoda</taxon>
        <taxon>Insecta</taxon>
        <taxon>Pterygota</taxon>
        <taxon>Neoptera</taxon>
        <taxon>Polyneoptera</taxon>
        <taxon>Phasmatodea</taxon>
        <taxon>Verophasmatodea</taxon>
        <taxon>Anareolatae</taxon>
        <taxon>Phasmatidae</taxon>
        <taxon>Eurycanthinae</taxon>
        <taxon>Dryococelus</taxon>
    </lineage>
</organism>
<proteinExistence type="predicted"/>
<reference evidence="1 2" key="1">
    <citation type="submission" date="2023-02" db="EMBL/GenBank/DDBJ databases">
        <title>LHISI_Scaffold_Assembly.</title>
        <authorList>
            <person name="Stuart O.P."/>
            <person name="Cleave R."/>
            <person name="Magrath M.J.L."/>
            <person name="Mikheyev A.S."/>
        </authorList>
    </citation>
    <scope>NUCLEOTIDE SEQUENCE [LARGE SCALE GENOMIC DNA]</scope>
    <source>
        <strain evidence="1">Daus_M_001</strain>
        <tissue evidence="1">Leg muscle</tissue>
    </source>
</reference>
<evidence type="ECO:0000313" key="1">
    <source>
        <dbReference type="EMBL" id="KAJ8879593.1"/>
    </source>
</evidence>